<comment type="catalytic activity">
    <reaction evidence="13">
        <text>[GlcNAc-(1-&gt;4)-Mur2Ac(oyl-L-Ala-gamma-D-Glu-L-Lys-D-Ala-D-Ala)](n)-di-trans,octa-cis-undecaprenyl diphosphate + beta-D-GlcNAc-(1-&gt;4)-Mur2Ac(oyl-L-Ala-gamma-D-Glu-L-Lys-D-Ala-D-Ala)-di-trans,octa-cis-undecaprenyl diphosphate = [GlcNAc-(1-&gt;4)-Mur2Ac(oyl-L-Ala-gamma-D-Glu-L-Lys-D-Ala-D-Ala)](n+1)-di-trans,octa-cis-undecaprenyl diphosphate + di-trans,octa-cis-undecaprenyl diphosphate + H(+)</text>
        <dbReference type="Rhea" id="RHEA:23708"/>
        <dbReference type="Rhea" id="RHEA-COMP:9602"/>
        <dbReference type="Rhea" id="RHEA-COMP:9603"/>
        <dbReference type="ChEBI" id="CHEBI:15378"/>
        <dbReference type="ChEBI" id="CHEBI:58405"/>
        <dbReference type="ChEBI" id="CHEBI:60033"/>
        <dbReference type="ChEBI" id="CHEBI:78435"/>
        <dbReference type="EC" id="2.4.99.28"/>
    </reaction>
</comment>
<dbReference type="SUPFAM" id="SSF56601">
    <property type="entry name" value="beta-lactamase/transpeptidase-like"/>
    <property type="match status" value="1"/>
</dbReference>
<dbReference type="InterPro" id="IPR050396">
    <property type="entry name" value="Glycosyltr_51/Transpeptidase"/>
</dbReference>
<dbReference type="InterPro" id="IPR023346">
    <property type="entry name" value="Lysozyme-like_dom_sf"/>
</dbReference>
<feature type="transmembrane region" description="Helical" evidence="15">
    <location>
        <begin position="69"/>
        <end position="92"/>
    </location>
</feature>
<keyword evidence="4" id="KW-0645">Protease</keyword>
<keyword evidence="9" id="KW-0573">Peptidoglycan synthesis</keyword>
<sequence>MQPFRNILVTRPRLLYYTAPMARTYQRRGGKAVSSPAPGKGTLRVGPSKDAKKNRGRGKESLKARILKWFGVALLCGVVAALFFVAGGYLGLVRSVGELEEPPVVSSHPTYIYSEPIGEAQGSARVVGTIFEGENRKAASVDEMPATLLDALVAKEDARFREHAGVDLAGIMRALWVDIRAGEAVEGASTITQQYVKNAYLSQDRSISRKLEEAAIAIELERRYEKDRILGMYLNTVYFGSNAYGVGAAAETYFNKSVDDLTLSESATLVGLLWSPSTLGVDGEGAMYQRNLVLENMFEAGYITRQDHRQALDEPLPEPWPKAPMIESGLTGPPEMRDFAETVREELVNEYGAATVLQGGLSVYTTLDLEAQTGAREMLYGPAGFLAYAGDPDAALVTIEPETGYIRTMVGDRNTESQFSLVTQARRQPGSSFKPFALIAALEQGIDPKTTQFVSEKKRYTIQDAEGNPEKWVVDNFEEEHRGPITLEEALWFSDNSVFTDLVMNADGKGLENGPEAIADVAHRLGVTAELDTSNPSIVLGTREVSPMDMATAYATIANGGRLVSPTGIKRVVQNEGQENETVLREEGDRPEGEQVIEPEVARAATEVMIGDVTEGIATKANLGERPVAGKSGTSENFFDSWFVGFTPQLVTGVWMGYAEGGATLEGLLALDSRTQKGPLAPPAVIFQTHMQRLLEGAPVERFEGIDGSQTLTEGREQTPGAPSSLESTTPAAPGQANGLQQAAPNTVPGIGGATGAVPPTPPGQPVAPPVTAPSVTDPSSGAAAAQYGF</sequence>
<dbReference type="GO" id="GO:0009002">
    <property type="term" value="F:serine-type D-Ala-D-Ala carboxypeptidase activity"/>
    <property type="evidence" value="ECO:0007669"/>
    <property type="project" value="UniProtKB-EC"/>
</dbReference>
<dbReference type="Gene3D" id="3.40.710.10">
    <property type="entry name" value="DD-peptidase/beta-lactamase superfamily"/>
    <property type="match status" value="1"/>
</dbReference>
<feature type="region of interest" description="Disordered" evidence="14">
    <location>
        <begin position="27"/>
        <end position="57"/>
    </location>
</feature>
<evidence type="ECO:0000256" key="7">
    <source>
        <dbReference type="ARBA" id="ARBA00022801"/>
    </source>
</evidence>
<dbReference type="EMBL" id="CP045121">
    <property type="protein sequence ID" value="QIN79034.1"/>
    <property type="molecule type" value="Genomic_DNA"/>
</dbReference>
<dbReference type="SUPFAM" id="SSF53955">
    <property type="entry name" value="Lysozyme-like"/>
    <property type="match status" value="1"/>
</dbReference>
<dbReference type="GO" id="GO:0071555">
    <property type="term" value="P:cell wall organization"/>
    <property type="evidence" value="ECO:0007669"/>
    <property type="project" value="UniProtKB-KW"/>
</dbReference>
<evidence type="ECO:0000256" key="2">
    <source>
        <dbReference type="ARBA" id="ARBA00007739"/>
    </source>
</evidence>
<evidence type="ECO:0000256" key="15">
    <source>
        <dbReference type="SAM" id="Phobius"/>
    </source>
</evidence>
<dbReference type="GO" id="GO:0009252">
    <property type="term" value="P:peptidoglycan biosynthetic process"/>
    <property type="evidence" value="ECO:0007669"/>
    <property type="project" value="UniProtKB-KW"/>
</dbReference>
<feature type="domain" description="Penicillin-binding protein transpeptidase" evidence="16">
    <location>
        <begin position="395"/>
        <end position="649"/>
    </location>
</feature>
<keyword evidence="10" id="KW-0511">Multifunctional enzyme</keyword>
<feature type="region of interest" description="Disordered" evidence="14">
    <location>
        <begin position="709"/>
        <end position="790"/>
    </location>
</feature>
<keyword evidence="8" id="KW-0133">Cell shape</keyword>
<evidence type="ECO:0000313" key="18">
    <source>
        <dbReference type="EMBL" id="QIN79034.1"/>
    </source>
</evidence>
<keyword evidence="15" id="KW-0812">Transmembrane</keyword>
<evidence type="ECO:0000259" key="17">
    <source>
        <dbReference type="Pfam" id="PF00912"/>
    </source>
</evidence>
<feature type="compositionally biased region" description="Basic and acidic residues" evidence="14">
    <location>
        <begin position="47"/>
        <end position="57"/>
    </location>
</feature>
<dbReference type="InterPro" id="IPR036950">
    <property type="entry name" value="PBP_transglycosylase"/>
</dbReference>
<proteinExistence type="inferred from homology"/>
<dbReference type="InterPro" id="IPR001460">
    <property type="entry name" value="PCN-bd_Tpept"/>
</dbReference>
<dbReference type="KEGG" id="rmar:GBA65_11450"/>
<keyword evidence="15" id="KW-0472">Membrane</keyword>
<evidence type="ECO:0000256" key="8">
    <source>
        <dbReference type="ARBA" id="ARBA00022960"/>
    </source>
</evidence>
<dbReference type="Proteomes" id="UP000502706">
    <property type="component" value="Chromosome"/>
</dbReference>
<protein>
    <submittedName>
        <fullName evidence="18">Uncharacterized protein</fullName>
    </submittedName>
</protein>
<organism evidence="18 19">
    <name type="scientific">Rubrobacter marinus</name>
    <dbReference type="NCBI Taxonomy" id="2653852"/>
    <lineage>
        <taxon>Bacteria</taxon>
        <taxon>Bacillati</taxon>
        <taxon>Actinomycetota</taxon>
        <taxon>Rubrobacteria</taxon>
        <taxon>Rubrobacterales</taxon>
        <taxon>Rubrobacteraceae</taxon>
        <taxon>Rubrobacter</taxon>
    </lineage>
</organism>
<evidence type="ECO:0000256" key="6">
    <source>
        <dbReference type="ARBA" id="ARBA00022679"/>
    </source>
</evidence>
<dbReference type="GO" id="GO:0030288">
    <property type="term" value="C:outer membrane-bounded periplasmic space"/>
    <property type="evidence" value="ECO:0007669"/>
    <property type="project" value="TreeGrafter"/>
</dbReference>
<dbReference type="GO" id="GO:0008955">
    <property type="term" value="F:peptidoglycan glycosyltransferase activity"/>
    <property type="evidence" value="ECO:0007669"/>
    <property type="project" value="UniProtKB-EC"/>
</dbReference>
<keyword evidence="7" id="KW-0378">Hydrolase</keyword>
<evidence type="ECO:0000256" key="5">
    <source>
        <dbReference type="ARBA" id="ARBA00022676"/>
    </source>
</evidence>
<dbReference type="FunFam" id="1.10.3810.10:FF:000001">
    <property type="entry name" value="Penicillin-binding protein 1A"/>
    <property type="match status" value="1"/>
</dbReference>
<dbReference type="Pfam" id="PF00912">
    <property type="entry name" value="Transgly"/>
    <property type="match status" value="1"/>
</dbReference>
<evidence type="ECO:0000256" key="10">
    <source>
        <dbReference type="ARBA" id="ARBA00023268"/>
    </source>
</evidence>
<dbReference type="GO" id="GO:0006508">
    <property type="term" value="P:proteolysis"/>
    <property type="evidence" value="ECO:0007669"/>
    <property type="project" value="UniProtKB-KW"/>
</dbReference>
<feature type="compositionally biased region" description="Pro residues" evidence="14">
    <location>
        <begin position="759"/>
        <end position="772"/>
    </location>
</feature>
<evidence type="ECO:0000256" key="1">
    <source>
        <dbReference type="ARBA" id="ARBA00007090"/>
    </source>
</evidence>
<dbReference type="InterPro" id="IPR001264">
    <property type="entry name" value="Glyco_trans_51"/>
</dbReference>
<dbReference type="AlphaFoldDB" id="A0A6G8PXS2"/>
<keyword evidence="15" id="KW-1133">Transmembrane helix</keyword>
<dbReference type="PANTHER" id="PTHR32282:SF33">
    <property type="entry name" value="PEPTIDOGLYCAN GLYCOSYLTRANSFERASE"/>
    <property type="match status" value="1"/>
</dbReference>
<evidence type="ECO:0000256" key="13">
    <source>
        <dbReference type="ARBA" id="ARBA00049902"/>
    </source>
</evidence>
<dbReference type="PANTHER" id="PTHR32282">
    <property type="entry name" value="BINDING PROTEIN TRANSPEPTIDASE, PUTATIVE-RELATED"/>
    <property type="match status" value="1"/>
</dbReference>
<evidence type="ECO:0000313" key="19">
    <source>
        <dbReference type="Proteomes" id="UP000502706"/>
    </source>
</evidence>
<feature type="compositionally biased region" description="Polar residues" evidence="14">
    <location>
        <begin position="721"/>
        <end position="731"/>
    </location>
</feature>
<comment type="similarity">
    <text evidence="2">In the N-terminal section; belongs to the glycosyltransferase 51 family.</text>
</comment>
<comment type="catalytic activity">
    <reaction evidence="12">
        <text>Preferential cleavage: (Ac)2-L-Lys-D-Ala-|-D-Ala. Also transpeptidation of peptidyl-alanyl moieties that are N-acyl substituents of D-alanine.</text>
        <dbReference type="EC" id="3.4.16.4"/>
    </reaction>
</comment>
<keyword evidence="6" id="KW-0808">Transferase</keyword>
<keyword evidence="5" id="KW-0328">Glycosyltransferase</keyword>
<dbReference type="GO" id="GO:0008360">
    <property type="term" value="P:regulation of cell shape"/>
    <property type="evidence" value="ECO:0007669"/>
    <property type="project" value="UniProtKB-KW"/>
</dbReference>
<accession>A0A6G8PXS2</accession>
<gene>
    <name evidence="18" type="ORF">GBA65_11450</name>
</gene>
<feature type="domain" description="Glycosyl transferase family 51" evidence="17">
    <location>
        <begin position="127"/>
        <end position="297"/>
    </location>
</feature>
<dbReference type="Gene3D" id="1.10.3810.10">
    <property type="entry name" value="Biosynthetic peptidoglycan transglycosylase-like"/>
    <property type="match status" value="1"/>
</dbReference>
<evidence type="ECO:0000256" key="4">
    <source>
        <dbReference type="ARBA" id="ARBA00022670"/>
    </source>
</evidence>
<evidence type="ECO:0000256" key="14">
    <source>
        <dbReference type="SAM" id="MobiDB-lite"/>
    </source>
</evidence>
<keyword evidence="11" id="KW-0961">Cell wall biogenesis/degradation</keyword>
<evidence type="ECO:0000256" key="12">
    <source>
        <dbReference type="ARBA" id="ARBA00034000"/>
    </source>
</evidence>
<evidence type="ECO:0000256" key="3">
    <source>
        <dbReference type="ARBA" id="ARBA00022645"/>
    </source>
</evidence>
<dbReference type="GO" id="GO:0008658">
    <property type="term" value="F:penicillin binding"/>
    <property type="evidence" value="ECO:0007669"/>
    <property type="project" value="InterPro"/>
</dbReference>
<dbReference type="InterPro" id="IPR012338">
    <property type="entry name" value="Beta-lactam/transpept-like"/>
</dbReference>
<dbReference type="Pfam" id="PF00905">
    <property type="entry name" value="Transpeptidase"/>
    <property type="match status" value="1"/>
</dbReference>
<keyword evidence="3" id="KW-0121">Carboxypeptidase</keyword>
<evidence type="ECO:0000256" key="11">
    <source>
        <dbReference type="ARBA" id="ARBA00023316"/>
    </source>
</evidence>
<reference evidence="18 19" key="1">
    <citation type="submission" date="2019-10" db="EMBL/GenBank/DDBJ databases">
        <title>Rubrobacter sp nov SCSIO 52915 isolated from a deep-sea sediment in the South China Sea.</title>
        <authorList>
            <person name="Chen R.W."/>
        </authorList>
    </citation>
    <scope>NUCLEOTIDE SEQUENCE [LARGE SCALE GENOMIC DNA]</scope>
    <source>
        <strain evidence="18 19">SCSIO 52915</strain>
    </source>
</reference>
<keyword evidence="19" id="KW-1185">Reference proteome</keyword>
<comment type="similarity">
    <text evidence="1">In the C-terminal section; belongs to the transpeptidase family.</text>
</comment>
<evidence type="ECO:0000256" key="9">
    <source>
        <dbReference type="ARBA" id="ARBA00022984"/>
    </source>
</evidence>
<evidence type="ECO:0000259" key="16">
    <source>
        <dbReference type="Pfam" id="PF00905"/>
    </source>
</evidence>
<name>A0A6G8PXS2_9ACTN</name>